<reference evidence="1" key="1">
    <citation type="submission" date="2014-11" db="EMBL/GenBank/DDBJ databases">
        <authorList>
            <person name="Amaro Gonzalez C."/>
        </authorList>
    </citation>
    <scope>NUCLEOTIDE SEQUENCE</scope>
</reference>
<name>A0A0E9QNT9_ANGAN</name>
<sequence>MSYPSRRKSRSNTSSFRFNANVQACTFSSHHHSTEKQHPIIRKSHRTPCGRYGCQVGQDTSTIFMQQLSDMPT</sequence>
<evidence type="ECO:0000313" key="1">
    <source>
        <dbReference type="EMBL" id="JAH18596.1"/>
    </source>
</evidence>
<protein>
    <submittedName>
        <fullName evidence="1">Uncharacterized protein</fullName>
    </submittedName>
</protein>
<organism evidence="1">
    <name type="scientific">Anguilla anguilla</name>
    <name type="common">European freshwater eel</name>
    <name type="synonym">Muraena anguilla</name>
    <dbReference type="NCBI Taxonomy" id="7936"/>
    <lineage>
        <taxon>Eukaryota</taxon>
        <taxon>Metazoa</taxon>
        <taxon>Chordata</taxon>
        <taxon>Craniata</taxon>
        <taxon>Vertebrata</taxon>
        <taxon>Euteleostomi</taxon>
        <taxon>Actinopterygii</taxon>
        <taxon>Neopterygii</taxon>
        <taxon>Teleostei</taxon>
        <taxon>Anguilliformes</taxon>
        <taxon>Anguillidae</taxon>
        <taxon>Anguilla</taxon>
    </lineage>
</organism>
<dbReference type="EMBL" id="GBXM01089981">
    <property type="protein sequence ID" value="JAH18596.1"/>
    <property type="molecule type" value="Transcribed_RNA"/>
</dbReference>
<accession>A0A0E9QNT9</accession>
<dbReference type="AlphaFoldDB" id="A0A0E9QNT9"/>
<reference evidence="1" key="2">
    <citation type="journal article" date="2015" name="Fish Shellfish Immunol.">
        <title>Early steps in the European eel (Anguilla anguilla)-Vibrio vulnificus interaction in the gills: Role of the RtxA13 toxin.</title>
        <authorList>
            <person name="Callol A."/>
            <person name="Pajuelo D."/>
            <person name="Ebbesson L."/>
            <person name="Teles M."/>
            <person name="MacKenzie S."/>
            <person name="Amaro C."/>
        </authorList>
    </citation>
    <scope>NUCLEOTIDE SEQUENCE</scope>
</reference>
<proteinExistence type="predicted"/>